<keyword evidence="7" id="KW-0547">Nucleotide-binding</keyword>
<evidence type="ECO:0000313" key="12">
    <source>
        <dbReference type="EMBL" id="PCI77789.1"/>
    </source>
</evidence>
<dbReference type="EC" id="6.3.2.-" evidence="7"/>
<dbReference type="Pfam" id="PF02875">
    <property type="entry name" value="Mur_ligase_C"/>
    <property type="match status" value="1"/>
</dbReference>
<comment type="PTM">
    <text evidence="7">Carboxylation is probably crucial for Mg(2+) binding and, consequently, for the gamma-phosphate positioning of ATP.</text>
</comment>
<keyword evidence="7" id="KW-0460">Magnesium</keyword>
<sequence>MKKGLFVKLKKLLAGLPVEVKGRSDIDITGICNHSKRVSPGSLFIAKKGSDFDGTLYIGDAKKFGAVAVLTDLYNPFIKGIVQVVTSDITYVEAIMAQRYYSHPTSKMWVAGITGTNGKTTTTHIARHLLNEDNSAALIGTIERSFLDCSERSKLTTPDSIDVQKYLNDIFAKGAKSVVMEVTSHGLCQNRVAGIDFDVALFTNLSPDHLDYHGSMENYFKAKKTFFCSSKASAKKQVVNIDDPWGVRLVKECALEDVLTLAIDSGAADLRAVNIEMGLDGISFEMIYRGTSVQCHLPMLGKFNIYNALAASALALIKGMELDQIAQRLKSFGGIPGRMEWIKFAAPYHICVDFAHTEEALKQTLAALSQVKKKRIITLFGCGGDRDPSKRKTMAQVAEAFSDLVVITSDNARSEDPDLILDTIAKGFSTKASFVKMKQRKEAIAFAIDSAKAGDIILIAGRGHEQHLNIGGELLPFDDKQVALELLKQSKKRVRKV</sequence>
<keyword evidence="7" id="KW-0963">Cytoplasm</keyword>
<dbReference type="Gene3D" id="3.40.1390.10">
    <property type="entry name" value="MurE/MurF, N-terminal domain"/>
    <property type="match status" value="1"/>
</dbReference>
<dbReference type="PANTHER" id="PTHR23135">
    <property type="entry name" value="MUR LIGASE FAMILY MEMBER"/>
    <property type="match status" value="1"/>
</dbReference>
<dbReference type="InterPro" id="IPR000713">
    <property type="entry name" value="Mur_ligase_N"/>
</dbReference>
<dbReference type="PANTHER" id="PTHR23135:SF4">
    <property type="entry name" value="UDP-N-ACETYLMURAMOYL-L-ALANYL-D-GLUTAMATE--2,6-DIAMINOPIMELATE LIGASE MURE HOMOLOG, CHLOROPLASTIC"/>
    <property type="match status" value="1"/>
</dbReference>
<dbReference type="GO" id="GO:0005524">
    <property type="term" value="F:ATP binding"/>
    <property type="evidence" value="ECO:0007669"/>
    <property type="project" value="UniProtKB-UniRule"/>
</dbReference>
<evidence type="ECO:0000256" key="6">
    <source>
        <dbReference type="ARBA" id="ARBA00023316"/>
    </source>
</evidence>
<dbReference type="Pfam" id="PF01225">
    <property type="entry name" value="Mur_ligase"/>
    <property type="match status" value="1"/>
</dbReference>
<comment type="pathway">
    <text evidence="7 8">Cell wall biogenesis; peptidoglycan biosynthesis.</text>
</comment>
<comment type="cofactor">
    <cofactor evidence="7">
        <name>Mg(2+)</name>
        <dbReference type="ChEBI" id="CHEBI:18420"/>
    </cofactor>
</comment>
<feature type="binding site" evidence="7">
    <location>
        <position position="183"/>
    </location>
    <ligand>
        <name>UDP-N-acetyl-alpha-D-muramoyl-L-alanyl-D-glutamate</name>
        <dbReference type="ChEBI" id="CHEBI:83900"/>
    </ligand>
</feature>
<protein>
    <recommendedName>
        <fullName evidence="7">UDP-N-acetylmuramyl-tripeptide synthetase</fullName>
        <ecNumber evidence="7">6.3.2.-</ecNumber>
    </recommendedName>
    <alternativeName>
        <fullName evidence="7">UDP-MurNAc-tripeptide synthetase</fullName>
    </alternativeName>
</protein>
<keyword evidence="7" id="KW-0067">ATP-binding</keyword>
<dbReference type="GO" id="GO:0009252">
    <property type="term" value="P:peptidoglycan biosynthetic process"/>
    <property type="evidence" value="ECO:0007669"/>
    <property type="project" value="UniProtKB-UniRule"/>
</dbReference>
<comment type="subcellular location">
    <subcellularLocation>
        <location evidence="7 8">Cytoplasm</location>
    </subcellularLocation>
</comment>
<dbReference type="InterPro" id="IPR036615">
    <property type="entry name" value="Mur_ligase_C_dom_sf"/>
</dbReference>
<dbReference type="GO" id="GO:0008360">
    <property type="term" value="P:regulation of cell shape"/>
    <property type="evidence" value="ECO:0007669"/>
    <property type="project" value="UniProtKB-KW"/>
</dbReference>
<dbReference type="AlphaFoldDB" id="A0A2A4X6N5"/>
<proteinExistence type="inferred from homology"/>
<dbReference type="UniPathway" id="UPA00219"/>
<accession>A0A2A4X6N5</accession>
<keyword evidence="7 12" id="KW-0436">Ligase</keyword>
<keyword evidence="3 7" id="KW-0133">Cell shape</keyword>
<dbReference type="SUPFAM" id="SSF53244">
    <property type="entry name" value="MurD-like peptide ligases, peptide-binding domain"/>
    <property type="match status" value="1"/>
</dbReference>
<keyword evidence="2 7" id="KW-0132">Cell division</keyword>
<feature type="domain" description="Mur ligase central" evidence="11">
    <location>
        <begin position="113"/>
        <end position="315"/>
    </location>
</feature>
<evidence type="ECO:0000259" key="11">
    <source>
        <dbReference type="Pfam" id="PF08245"/>
    </source>
</evidence>
<dbReference type="GO" id="GO:0000287">
    <property type="term" value="F:magnesium ion binding"/>
    <property type="evidence" value="ECO:0007669"/>
    <property type="project" value="UniProtKB-UniRule"/>
</dbReference>
<gene>
    <name evidence="7" type="primary">murE</name>
    <name evidence="12" type="ORF">COB21_02650</name>
</gene>
<feature type="binding site" evidence="7">
    <location>
        <position position="189"/>
    </location>
    <ligand>
        <name>UDP-N-acetyl-alpha-D-muramoyl-L-alanyl-D-glutamate</name>
        <dbReference type="ChEBI" id="CHEBI:83900"/>
    </ligand>
</feature>
<dbReference type="EMBL" id="NVUK01000013">
    <property type="protein sequence ID" value="PCI77789.1"/>
    <property type="molecule type" value="Genomic_DNA"/>
</dbReference>
<dbReference type="InterPro" id="IPR013221">
    <property type="entry name" value="Mur_ligase_cen"/>
</dbReference>
<evidence type="ECO:0000256" key="8">
    <source>
        <dbReference type="RuleBase" id="RU004135"/>
    </source>
</evidence>
<comment type="similarity">
    <text evidence="1 7">Belongs to the MurCDEF family. MurE subfamily.</text>
</comment>
<reference evidence="13" key="1">
    <citation type="submission" date="2017-08" db="EMBL/GenBank/DDBJ databases">
        <title>A dynamic microbial community with high functional redundancy inhabits the cold, oxic subseafloor aquifer.</title>
        <authorList>
            <person name="Tully B.J."/>
            <person name="Wheat C.G."/>
            <person name="Glazer B.T."/>
            <person name="Huber J.A."/>
        </authorList>
    </citation>
    <scope>NUCLEOTIDE SEQUENCE [LARGE SCALE GENOMIC DNA]</scope>
</reference>
<dbReference type="Gene3D" id="3.40.1190.10">
    <property type="entry name" value="Mur-like, catalytic domain"/>
    <property type="match status" value="1"/>
</dbReference>
<comment type="function">
    <text evidence="7">Catalyzes the addition of an amino acid to the nucleotide precursor UDP-N-acetylmuramoyl-L-alanyl-D-glutamate (UMAG) in the biosynthesis of bacterial cell-wall peptidoglycan.</text>
</comment>
<dbReference type="GO" id="GO:0005737">
    <property type="term" value="C:cytoplasm"/>
    <property type="evidence" value="ECO:0007669"/>
    <property type="project" value="UniProtKB-SubCell"/>
</dbReference>
<evidence type="ECO:0000256" key="2">
    <source>
        <dbReference type="ARBA" id="ARBA00022618"/>
    </source>
</evidence>
<dbReference type="InterPro" id="IPR005761">
    <property type="entry name" value="UDP-N-AcMur-Glu-dNH2Pim_ligase"/>
</dbReference>
<feature type="domain" description="Mur ligase N-terminal catalytic" evidence="9">
    <location>
        <begin position="28"/>
        <end position="74"/>
    </location>
</feature>
<comment type="caution">
    <text evidence="7">Lacks conserved residue(s) required for the propagation of feature annotation.</text>
</comment>
<name>A0A2A4X6N5_UNCAE</name>
<feature type="binding site" evidence="7">
    <location>
        <begin position="156"/>
        <end position="157"/>
    </location>
    <ligand>
        <name>UDP-N-acetyl-alpha-D-muramoyl-L-alanyl-D-glutamate</name>
        <dbReference type="ChEBI" id="CHEBI:83900"/>
    </ligand>
</feature>
<keyword evidence="4 7" id="KW-0573">Peptidoglycan synthesis</keyword>
<evidence type="ECO:0000256" key="3">
    <source>
        <dbReference type="ARBA" id="ARBA00022960"/>
    </source>
</evidence>
<dbReference type="Proteomes" id="UP000218775">
    <property type="component" value="Unassembled WGS sequence"/>
</dbReference>
<dbReference type="InterPro" id="IPR035911">
    <property type="entry name" value="MurE/MurF_N"/>
</dbReference>
<feature type="binding site" evidence="7">
    <location>
        <position position="35"/>
    </location>
    <ligand>
        <name>UDP-N-acetyl-alpha-D-muramoyl-L-alanyl-D-glutamate</name>
        <dbReference type="ChEBI" id="CHEBI:83900"/>
    </ligand>
</feature>
<dbReference type="Gene3D" id="3.90.190.20">
    <property type="entry name" value="Mur ligase, C-terminal domain"/>
    <property type="match status" value="1"/>
</dbReference>
<organism evidence="12 13">
    <name type="scientific">Aerophobetes bacterium</name>
    <dbReference type="NCBI Taxonomy" id="2030807"/>
    <lineage>
        <taxon>Bacteria</taxon>
        <taxon>Candidatus Aerophobota</taxon>
    </lineage>
</organism>
<dbReference type="Pfam" id="PF08245">
    <property type="entry name" value="Mur_ligase_M"/>
    <property type="match status" value="1"/>
</dbReference>
<dbReference type="NCBIfam" id="NF001126">
    <property type="entry name" value="PRK00139.1-4"/>
    <property type="match status" value="1"/>
</dbReference>
<evidence type="ECO:0000256" key="1">
    <source>
        <dbReference type="ARBA" id="ARBA00005898"/>
    </source>
</evidence>
<dbReference type="InterPro" id="IPR036565">
    <property type="entry name" value="Mur-like_cat_sf"/>
</dbReference>
<feature type="binding site" evidence="7">
    <location>
        <begin position="115"/>
        <end position="121"/>
    </location>
    <ligand>
        <name>ATP</name>
        <dbReference type="ChEBI" id="CHEBI:30616"/>
    </ligand>
</feature>
<dbReference type="HAMAP" id="MF_00208">
    <property type="entry name" value="MurE"/>
    <property type="match status" value="1"/>
</dbReference>
<evidence type="ECO:0000256" key="7">
    <source>
        <dbReference type="HAMAP-Rule" id="MF_00208"/>
    </source>
</evidence>
<dbReference type="NCBIfam" id="TIGR01085">
    <property type="entry name" value="murE"/>
    <property type="match status" value="1"/>
</dbReference>
<evidence type="ECO:0000259" key="10">
    <source>
        <dbReference type="Pfam" id="PF02875"/>
    </source>
</evidence>
<dbReference type="GO" id="GO:0071555">
    <property type="term" value="P:cell wall organization"/>
    <property type="evidence" value="ECO:0007669"/>
    <property type="project" value="UniProtKB-KW"/>
</dbReference>
<dbReference type="SUPFAM" id="SSF63418">
    <property type="entry name" value="MurE/MurF N-terminal domain"/>
    <property type="match status" value="1"/>
</dbReference>
<evidence type="ECO:0000313" key="13">
    <source>
        <dbReference type="Proteomes" id="UP000218775"/>
    </source>
</evidence>
<dbReference type="GO" id="GO:0016881">
    <property type="term" value="F:acid-amino acid ligase activity"/>
    <property type="evidence" value="ECO:0007669"/>
    <property type="project" value="UniProtKB-UniRule"/>
</dbReference>
<evidence type="ECO:0000256" key="4">
    <source>
        <dbReference type="ARBA" id="ARBA00022984"/>
    </source>
</evidence>
<evidence type="ECO:0000256" key="5">
    <source>
        <dbReference type="ARBA" id="ARBA00023306"/>
    </source>
</evidence>
<feature type="binding site" evidence="7">
    <location>
        <position position="191"/>
    </location>
    <ligand>
        <name>UDP-N-acetyl-alpha-D-muramoyl-L-alanyl-D-glutamate</name>
        <dbReference type="ChEBI" id="CHEBI:83900"/>
    </ligand>
</feature>
<evidence type="ECO:0000259" key="9">
    <source>
        <dbReference type="Pfam" id="PF01225"/>
    </source>
</evidence>
<dbReference type="SUPFAM" id="SSF53623">
    <property type="entry name" value="MurD-like peptide ligases, catalytic domain"/>
    <property type="match status" value="1"/>
</dbReference>
<comment type="caution">
    <text evidence="12">The sequence shown here is derived from an EMBL/GenBank/DDBJ whole genome shotgun (WGS) entry which is preliminary data.</text>
</comment>
<keyword evidence="5 7" id="KW-0131">Cell cycle</keyword>
<feature type="domain" description="Mur ligase C-terminal" evidence="10">
    <location>
        <begin position="337"/>
        <end position="463"/>
    </location>
</feature>
<keyword evidence="6 7" id="KW-0961">Cell wall biogenesis/degradation</keyword>
<dbReference type="InterPro" id="IPR004101">
    <property type="entry name" value="Mur_ligase_C"/>
</dbReference>
<feature type="modified residue" description="N6-carboxylysine" evidence="7">
    <location>
        <position position="223"/>
    </location>
</feature>
<dbReference type="GO" id="GO:0051301">
    <property type="term" value="P:cell division"/>
    <property type="evidence" value="ECO:0007669"/>
    <property type="project" value="UniProtKB-KW"/>
</dbReference>